<feature type="domain" description="Nuclease associated modular" evidence="3">
    <location>
        <begin position="142"/>
        <end position="169"/>
    </location>
</feature>
<dbReference type="GO" id="GO:0003677">
    <property type="term" value="F:DNA binding"/>
    <property type="evidence" value="ECO:0007669"/>
    <property type="project" value="InterPro"/>
</dbReference>
<dbReference type="AlphaFoldDB" id="A0A8B8ZKX8"/>
<dbReference type="KEGG" id="pda:120104676"/>
<feature type="region of interest" description="Disordered" evidence="2">
    <location>
        <begin position="120"/>
        <end position="139"/>
    </location>
</feature>
<dbReference type="InterPro" id="IPR003611">
    <property type="entry name" value="NUMOD3"/>
</dbReference>
<sequence length="616" mass="69694">MTRASCSSACFPRRDLCEISEMFQKGRIQLESKVSGAPRTQLLFRRKTSQGLPFEKEHRFGRSWIDPSRSRKLDCKGWSLQKHYTPFIKAVANVAPNCLVPSEDDHKCNSNSLFGSDSYSQGYQSSNDVSSEQEDGEKLRRMRISRSNMGRVPWNKGRKHSAETLQRIRERTRIAMQDPKVKMKLLNLGHAQSEETRIKIGMGVREGWCRRRERLLVQEKCLSEWQKLIAEASRKGYAGEKELHWDSYEILDKQLNQEWLESIEKRKTMRRPKGSKRAPKSSEQRRKISEAISAKWADPAYRERVCTALAKYRGTCIGVESKPRRKPICEVPVRGESMKKKATQPEDINSKANVIRKATSRKPTNAAPSYKDPMARSNLEVIKKIREQREAMEARKGEAIDRAKLLIAKAEKAAKALEVAALKSALAQASLLESRKLIAEAKWYVESTETGKISQHNRRDDASFSFYGPAKCVQTSLGTLNSDTTLDKKLVNGNHSHSVNNNNCIENTINKLRQQNGMKSGETPSTVETSENFTVIGQDNISINLQQNNVGRQSCTADPQEGQSVVNNSIGHGHLQCKEENKDETLQTGKGDSSITSATKTKKKWVRGRLVEVQED</sequence>
<feature type="coiled-coil region" evidence="1">
    <location>
        <begin position="382"/>
        <end position="420"/>
    </location>
</feature>
<dbReference type="Proteomes" id="UP000228380">
    <property type="component" value="Unplaced"/>
</dbReference>
<dbReference type="PANTHER" id="PTHR34199">
    <property type="entry name" value="NUMOD3 MOTIF FAMILY PROTEIN, EXPRESSED"/>
    <property type="match status" value="1"/>
</dbReference>
<reference evidence="5" key="1">
    <citation type="submission" date="2025-08" db="UniProtKB">
        <authorList>
            <consortium name="RefSeq"/>
        </authorList>
    </citation>
    <scope>IDENTIFICATION</scope>
    <source>
        <tissue evidence="5">Young leaves</tissue>
    </source>
</reference>
<evidence type="ECO:0000256" key="2">
    <source>
        <dbReference type="SAM" id="MobiDB-lite"/>
    </source>
</evidence>
<evidence type="ECO:0000313" key="5">
    <source>
        <dbReference type="RefSeq" id="XP_038972128.1"/>
    </source>
</evidence>
<dbReference type="PANTHER" id="PTHR34199:SF2">
    <property type="entry name" value="NUMOD3 MOTIF FAMILY PROTEIN, EXPRESSED"/>
    <property type="match status" value="1"/>
</dbReference>
<evidence type="ECO:0000259" key="3">
    <source>
        <dbReference type="Pfam" id="PF07460"/>
    </source>
</evidence>
<accession>A0A8B8ZKX8</accession>
<feature type="region of interest" description="Disordered" evidence="2">
    <location>
        <begin position="263"/>
        <end position="287"/>
    </location>
</feature>
<feature type="compositionally biased region" description="Basic residues" evidence="2">
    <location>
        <begin position="267"/>
        <end position="279"/>
    </location>
</feature>
<name>A0A8B8ZKX8_PHODC</name>
<protein>
    <submittedName>
        <fullName evidence="5">Uncharacterized protein LOC120104676 isoform X1</fullName>
    </submittedName>
</protein>
<dbReference type="RefSeq" id="XP_038972128.1">
    <property type="nucleotide sequence ID" value="XM_039116200.1"/>
</dbReference>
<evidence type="ECO:0000313" key="4">
    <source>
        <dbReference type="Proteomes" id="UP000228380"/>
    </source>
</evidence>
<organism evidence="4 5">
    <name type="scientific">Phoenix dactylifera</name>
    <name type="common">Date palm</name>
    <dbReference type="NCBI Taxonomy" id="42345"/>
    <lineage>
        <taxon>Eukaryota</taxon>
        <taxon>Viridiplantae</taxon>
        <taxon>Streptophyta</taxon>
        <taxon>Embryophyta</taxon>
        <taxon>Tracheophyta</taxon>
        <taxon>Spermatophyta</taxon>
        <taxon>Magnoliopsida</taxon>
        <taxon>Liliopsida</taxon>
        <taxon>Arecaceae</taxon>
        <taxon>Coryphoideae</taxon>
        <taxon>Phoeniceae</taxon>
        <taxon>Phoenix</taxon>
    </lineage>
</organism>
<dbReference type="OrthoDB" id="1935413at2759"/>
<proteinExistence type="predicted"/>
<keyword evidence="4" id="KW-1185">Reference proteome</keyword>
<evidence type="ECO:0000256" key="1">
    <source>
        <dbReference type="SAM" id="Coils"/>
    </source>
</evidence>
<dbReference type="Pfam" id="PF07460">
    <property type="entry name" value="NUMOD3"/>
    <property type="match status" value="1"/>
</dbReference>
<keyword evidence="1" id="KW-0175">Coiled coil</keyword>
<dbReference type="GeneID" id="120104676"/>
<gene>
    <name evidence="5" type="primary">LOC120104676</name>
</gene>
<feature type="region of interest" description="Disordered" evidence="2">
    <location>
        <begin position="580"/>
        <end position="604"/>
    </location>
</feature>